<evidence type="ECO:0000313" key="7">
    <source>
        <dbReference type="Proteomes" id="UP000626092"/>
    </source>
</evidence>
<keyword evidence="3" id="KW-0067">ATP-binding</keyword>
<dbReference type="Gene3D" id="1.10.510.10">
    <property type="entry name" value="Transferase(Phosphotransferase) domain 1"/>
    <property type="match status" value="1"/>
</dbReference>
<dbReference type="PROSITE" id="PS51392">
    <property type="entry name" value="KEN"/>
    <property type="match status" value="1"/>
</dbReference>
<dbReference type="GO" id="GO:1990604">
    <property type="term" value="C:IRE1-TRAF2-ASK1 complex"/>
    <property type="evidence" value="ECO:0007669"/>
    <property type="project" value="TreeGrafter"/>
</dbReference>
<dbReference type="PANTHER" id="PTHR13954:SF6">
    <property type="entry name" value="NON-SPECIFIC SERINE_THREONINE PROTEIN KINASE"/>
    <property type="match status" value="1"/>
</dbReference>
<dbReference type="PROSITE" id="PS50011">
    <property type="entry name" value="PROTEIN_KINASE_DOM"/>
    <property type="match status" value="1"/>
</dbReference>
<dbReference type="Pfam" id="PF06479">
    <property type="entry name" value="Ribonuc_2-5A"/>
    <property type="match status" value="1"/>
</dbReference>
<keyword evidence="2" id="KW-0547">Nucleotide-binding</keyword>
<dbReference type="PANTHER" id="PTHR13954">
    <property type="entry name" value="IRE1-RELATED"/>
    <property type="match status" value="1"/>
</dbReference>
<keyword evidence="1" id="KW-0732">Signal</keyword>
<dbReference type="InterPro" id="IPR045133">
    <property type="entry name" value="IRE1/2-like"/>
</dbReference>
<dbReference type="InterPro" id="IPR010513">
    <property type="entry name" value="KEN_dom"/>
</dbReference>
<dbReference type="GO" id="GO:0004674">
    <property type="term" value="F:protein serine/threonine kinase activity"/>
    <property type="evidence" value="ECO:0007669"/>
    <property type="project" value="InterPro"/>
</dbReference>
<organism evidence="6 7">
    <name type="scientific">Rhododendron simsii</name>
    <name type="common">Sims's rhododendron</name>
    <dbReference type="NCBI Taxonomy" id="118357"/>
    <lineage>
        <taxon>Eukaryota</taxon>
        <taxon>Viridiplantae</taxon>
        <taxon>Streptophyta</taxon>
        <taxon>Embryophyta</taxon>
        <taxon>Tracheophyta</taxon>
        <taxon>Spermatophyta</taxon>
        <taxon>Magnoliopsida</taxon>
        <taxon>eudicotyledons</taxon>
        <taxon>Gunneridae</taxon>
        <taxon>Pentapetalae</taxon>
        <taxon>asterids</taxon>
        <taxon>Ericales</taxon>
        <taxon>Ericaceae</taxon>
        <taxon>Ericoideae</taxon>
        <taxon>Rhodoreae</taxon>
        <taxon>Rhododendron</taxon>
    </lineage>
</organism>
<reference evidence="6" key="1">
    <citation type="submission" date="2019-11" db="EMBL/GenBank/DDBJ databases">
        <authorList>
            <person name="Liu Y."/>
            <person name="Hou J."/>
            <person name="Li T.-Q."/>
            <person name="Guan C.-H."/>
            <person name="Wu X."/>
            <person name="Wu H.-Z."/>
            <person name="Ling F."/>
            <person name="Zhang R."/>
            <person name="Shi X.-G."/>
            <person name="Ren J.-P."/>
            <person name="Chen E.-F."/>
            <person name="Sun J.-M."/>
        </authorList>
    </citation>
    <scope>NUCLEOTIDE SEQUENCE</scope>
    <source>
        <strain evidence="6">Adult_tree_wgs_1</strain>
        <tissue evidence="6">Leaves</tissue>
    </source>
</reference>
<proteinExistence type="predicted"/>
<dbReference type="GO" id="GO:0051082">
    <property type="term" value="F:unfolded protein binding"/>
    <property type="evidence" value="ECO:0007669"/>
    <property type="project" value="TreeGrafter"/>
</dbReference>
<dbReference type="AlphaFoldDB" id="A0A834GHX8"/>
<accession>A0A834GHX8</accession>
<evidence type="ECO:0000259" key="4">
    <source>
        <dbReference type="PROSITE" id="PS50011"/>
    </source>
</evidence>
<dbReference type="SMART" id="SM00580">
    <property type="entry name" value="PUG"/>
    <property type="match status" value="1"/>
</dbReference>
<dbReference type="GO" id="GO:0006397">
    <property type="term" value="P:mRNA processing"/>
    <property type="evidence" value="ECO:0007669"/>
    <property type="project" value="InterPro"/>
</dbReference>
<dbReference type="InterPro" id="IPR000719">
    <property type="entry name" value="Prot_kinase_dom"/>
</dbReference>
<dbReference type="GO" id="GO:0036498">
    <property type="term" value="P:IRE1-mediated unfolded protein response"/>
    <property type="evidence" value="ECO:0007669"/>
    <property type="project" value="TreeGrafter"/>
</dbReference>
<keyword evidence="7" id="KW-1185">Reference proteome</keyword>
<dbReference type="PROSITE" id="PS00108">
    <property type="entry name" value="PROTEIN_KINASE_ST"/>
    <property type="match status" value="1"/>
</dbReference>
<evidence type="ECO:0000256" key="1">
    <source>
        <dbReference type="ARBA" id="ARBA00022729"/>
    </source>
</evidence>
<dbReference type="InterPro" id="IPR038357">
    <property type="entry name" value="KEN_sf"/>
</dbReference>
<dbReference type="Proteomes" id="UP000626092">
    <property type="component" value="Unassembled WGS sequence"/>
</dbReference>
<gene>
    <name evidence="6" type="ORF">RHSIM_Rhsim10G0194100</name>
</gene>
<dbReference type="SUPFAM" id="SSF56112">
    <property type="entry name" value="Protein kinase-like (PK-like)"/>
    <property type="match status" value="1"/>
</dbReference>
<comment type="caution">
    <text evidence="6">The sequence shown here is derived from an EMBL/GenBank/DDBJ whole genome shotgun (WGS) entry which is preliminary data.</text>
</comment>
<sequence>MQKPAMDVVSGLVHLHELGMVHRDLKPENVLILKEGSLCAKLSDMGISKRLVGSSDGVARAMEDETSVGDHFERDNNIVKSKADLFLVEDIPEAVDLSSRLLDTDAELRPKASEVLNHPLFWDSDIQDYGFSMIKMESAFLKHIGKYRRYKYDSVRDLVRVVRNQLNHYLELPLEIQKILGPANEGFDGYFRCRYPRLLMEVYKVMHRYCREEEGFNKYFKGSEV</sequence>
<dbReference type="GO" id="GO:0004521">
    <property type="term" value="F:RNA endonuclease activity"/>
    <property type="evidence" value="ECO:0007669"/>
    <property type="project" value="InterPro"/>
</dbReference>
<name>A0A834GHX8_RHOSS</name>
<feature type="domain" description="Protein kinase" evidence="4">
    <location>
        <begin position="1"/>
        <end position="225"/>
    </location>
</feature>
<dbReference type="InterPro" id="IPR008271">
    <property type="entry name" value="Ser/Thr_kinase_AS"/>
</dbReference>
<evidence type="ECO:0000256" key="2">
    <source>
        <dbReference type="ARBA" id="ARBA00022741"/>
    </source>
</evidence>
<evidence type="ECO:0000259" key="5">
    <source>
        <dbReference type="PROSITE" id="PS51392"/>
    </source>
</evidence>
<evidence type="ECO:0000256" key="3">
    <source>
        <dbReference type="ARBA" id="ARBA00022840"/>
    </source>
</evidence>
<feature type="domain" description="KEN" evidence="5">
    <location>
        <begin position="81"/>
        <end position="222"/>
    </location>
</feature>
<dbReference type="OrthoDB" id="1730720at2759"/>
<dbReference type="EMBL" id="WJXA01000010">
    <property type="protein sequence ID" value="KAF7130523.1"/>
    <property type="molecule type" value="Genomic_DNA"/>
</dbReference>
<dbReference type="InterPro" id="IPR011009">
    <property type="entry name" value="Kinase-like_dom_sf"/>
</dbReference>
<evidence type="ECO:0000313" key="6">
    <source>
        <dbReference type="EMBL" id="KAF7130523.1"/>
    </source>
</evidence>
<dbReference type="Pfam" id="PF00069">
    <property type="entry name" value="Pkinase"/>
    <property type="match status" value="1"/>
</dbReference>
<dbReference type="Gene3D" id="1.20.1440.180">
    <property type="entry name" value="KEN domain"/>
    <property type="match status" value="1"/>
</dbReference>
<dbReference type="GO" id="GO:0005524">
    <property type="term" value="F:ATP binding"/>
    <property type="evidence" value="ECO:0007669"/>
    <property type="project" value="UniProtKB-KW"/>
</dbReference>
<protein>
    <submittedName>
        <fullName evidence="6">Uncharacterized protein</fullName>
    </submittedName>
</protein>